<dbReference type="PANTHER" id="PTHR30093:SF47">
    <property type="entry name" value="TYPE IV PILUS NON-CORE MINOR PILIN PILE"/>
    <property type="match status" value="1"/>
</dbReference>
<dbReference type="InterPro" id="IPR045584">
    <property type="entry name" value="Pilin-like"/>
</dbReference>
<dbReference type="AlphaFoldDB" id="A0A1Y1QLA0"/>
<name>A0A1Y1QLA0_9GAMM</name>
<proteinExistence type="predicted"/>
<comment type="caution">
    <text evidence="2">The sequence shown here is derived from an EMBL/GenBank/DDBJ whole genome shotgun (WGS) entry which is preliminary data.</text>
</comment>
<dbReference type="InterPro" id="IPR031982">
    <property type="entry name" value="PilE-like"/>
</dbReference>
<dbReference type="PANTHER" id="PTHR30093">
    <property type="entry name" value="GENERAL SECRETION PATHWAY PROTEIN G"/>
    <property type="match status" value="1"/>
</dbReference>
<sequence length="137" mass="14717">MKTNHHQRGFTLIELMISVAIIGILAAIAYPSYTQHVQKSRRAVAQVALMEIAQREESYFLRNRSYGDTTALGYSTTTSDGNYTLSVTADAASFTATATAASGKPQAHDAPCQVLTLNNRGVKAAKDSDDAASTVCW</sequence>
<dbReference type="EMBL" id="MTEJ01000183">
    <property type="protein sequence ID" value="OQX08185.1"/>
    <property type="molecule type" value="Genomic_DNA"/>
</dbReference>
<organism evidence="2 3">
    <name type="scientific">Thiothrix lacustris</name>
    <dbReference type="NCBI Taxonomy" id="525917"/>
    <lineage>
        <taxon>Bacteria</taxon>
        <taxon>Pseudomonadati</taxon>
        <taxon>Pseudomonadota</taxon>
        <taxon>Gammaproteobacteria</taxon>
        <taxon>Thiotrichales</taxon>
        <taxon>Thiotrichaceae</taxon>
        <taxon>Thiothrix</taxon>
    </lineage>
</organism>
<accession>A0A1Y1QLA0</accession>
<dbReference type="PROSITE" id="PS00409">
    <property type="entry name" value="PROKAR_NTER_METHYL"/>
    <property type="match status" value="1"/>
</dbReference>
<keyword evidence="1" id="KW-1133">Transmembrane helix</keyword>
<feature type="transmembrane region" description="Helical" evidence="1">
    <location>
        <begin position="12"/>
        <end position="33"/>
    </location>
</feature>
<protein>
    <recommendedName>
        <fullName evidence="4">Pilus assembly protein PilE</fullName>
    </recommendedName>
</protein>
<dbReference type="Pfam" id="PF16732">
    <property type="entry name" value="ComP_DUS"/>
    <property type="match status" value="1"/>
</dbReference>
<evidence type="ECO:0008006" key="4">
    <source>
        <dbReference type="Google" id="ProtNLM"/>
    </source>
</evidence>
<reference evidence="2 3" key="1">
    <citation type="submission" date="2017-01" db="EMBL/GenBank/DDBJ databases">
        <title>Novel large sulfur bacteria in the metagenomes of groundwater-fed chemosynthetic microbial mats in the Lake Huron basin.</title>
        <authorList>
            <person name="Sharrar A.M."/>
            <person name="Flood B.E."/>
            <person name="Bailey J.V."/>
            <person name="Jones D.S."/>
            <person name="Biddanda B."/>
            <person name="Ruberg S.A."/>
            <person name="Marcus D.N."/>
            <person name="Dick G.J."/>
        </authorList>
    </citation>
    <scope>NUCLEOTIDE SEQUENCE [LARGE SCALE GENOMIC DNA]</scope>
    <source>
        <strain evidence="2">A8</strain>
    </source>
</reference>
<dbReference type="Pfam" id="PF07963">
    <property type="entry name" value="N_methyl"/>
    <property type="match status" value="1"/>
</dbReference>
<evidence type="ECO:0000313" key="2">
    <source>
        <dbReference type="EMBL" id="OQX08185.1"/>
    </source>
</evidence>
<gene>
    <name evidence="2" type="ORF">BWK73_26110</name>
</gene>
<dbReference type="Gene3D" id="3.30.700.10">
    <property type="entry name" value="Glycoprotein, Type 4 Pilin"/>
    <property type="match status" value="1"/>
</dbReference>
<dbReference type="Proteomes" id="UP000192491">
    <property type="component" value="Unassembled WGS sequence"/>
</dbReference>
<evidence type="ECO:0000313" key="3">
    <source>
        <dbReference type="Proteomes" id="UP000192491"/>
    </source>
</evidence>
<dbReference type="SUPFAM" id="SSF54523">
    <property type="entry name" value="Pili subunits"/>
    <property type="match status" value="1"/>
</dbReference>
<dbReference type="GO" id="GO:0043683">
    <property type="term" value="P:type IV pilus assembly"/>
    <property type="evidence" value="ECO:0007669"/>
    <property type="project" value="InterPro"/>
</dbReference>
<keyword evidence="1" id="KW-0472">Membrane</keyword>
<dbReference type="NCBIfam" id="TIGR02532">
    <property type="entry name" value="IV_pilin_GFxxxE"/>
    <property type="match status" value="1"/>
</dbReference>
<evidence type="ECO:0000256" key="1">
    <source>
        <dbReference type="SAM" id="Phobius"/>
    </source>
</evidence>
<dbReference type="InterPro" id="IPR012902">
    <property type="entry name" value="N_methyl_site"/>
</dbReference>
<keyword evidence="1" id="KW-0812">Transmembrane</keyword>